<dbReference type="InterPro" id="IPR027417">
    <property type="entry name" value="P-loop_NTPase"/>
</dbReference>
<evidence type="ECO:0000259" key="4">
    <source>
        <dbReference type="PROSITE" id="PS50893"/>
    </source>
</evidence>
<dbReference type="InterPro" id="IPR017871">
    <property type="entry name" value="ABC_transporter-like_CS"/>
</dbReference>
<keyword evidence="3 5" id="KW-0067">ATP-binding</keyword>
<feature type="domain" description="ABC transporter" evidence="4">
    <location>
        <begin position="11"/>
        <end position="242"/>
    </location>
</feature>
<dbReference type="EMBL" id="DRUY01000218">
    <property type="protein sequence ID" value="HHI66189.1"/>
    <property type="molecule type" value="Genomic_DNA"/>
</dbReference>
<dbReference type="PROSITE" id="PS00211">
    <property type="entry name" value="ABC_TRANSPORTER_1"/>
    <property type="match status" value="1"/>
</dbReference>
<dbReference type="GO" id="GO:0015697">
    <property type="term" value="P:quaternary ammonium group transport"/>
    <property type="evidence" value="ECO:0007669"/>
    <property type="project" value="UniProtKB-ARBA"/>
</dbReference>
<dbReference type="Gene3D" id="2.40.50.100">
    <property type="match status" value="1"/>
</dbReference>
<evidence type="ECO:0000256" key="1">
    <source>
        <dbReference type="ARBA" id="ARBA00022448"/>
    </source>
</evidence>
<organism evidence="5">
    <name type="scientific">Thermodesulfobium narugense</name>
    <dbReference type="NCBI Taxonomy" id="184064"/>
    <lineage>
        <taxon>Bacteria</taxon>
        <taxon>Pseudomonadati</taxon>
        <taxon>Thermodesulfobiota</taxon>
        <taxon>Thermodesulfobiia</taxon>
        <taxon>Thermodesulfobiales</taxon>
        <taxon>Thermodesulfobiaceae</taxon>
        <taxon>Thermodesulfobium</taxon>
    </lineage>
</organism>
<proteinExistence type="predicted"/>
<reference evidence="5" key="1">
    <citation type="journal article" date="2020" name="mSystems">
        <title>Genome- and Community-Level Interaction Insights into Carbon Utilization and Element Cycling Functions of Hydrothermarchaeota in Hydrothermal Sediment.</title>
        <authorList>
            <person name="Zhou Z."/>
            <person name="Liu Y."/>
            <person name="Xu W."/>
            <person name="Pan J."/>
            <person name="Luo Z.H."/>
            <person name="Li M."/>
        </authorList>
    </citation>
    <scope>NUCLEOTIDE SEQUENCE [LARGE SCALE GENOMIC DNA]</scope>
    <source>
        <strain evidence="5">SpSt-1019</strain>
    </source>
</reference>
<dbReference type="PROSITE" id="PS50893">
    <property type="entry name" value="ABC_TRANSPORTER_2"/>
    <property type="match status" value="1"/>
</dbReference>
<dbReference type="GO" id="GO:0005524">
    <property type="term" value="F:ATP binding"/>
    <property type="evidence" value="ECO:0007669"/>
    <property type="project" value="UniProtKB-KW"/>
</dbReference>
<dbReference type="PANTHER" id="PTHR42781:SF4">
    <property type="entry name" value="SPERMIDINE_PUTRESCINE IMPORT ATP-BINDING PROTEIN POTA"/>
    <property type="match status" value="1"/>
</dbReference>
<dbReference type="InterPro" id="IPR008995">
    <property type="entry name" value="Mo/tungstate-bd_C_term_dom"/>
</dbReference>
<keyword evidence="1" id="KW-0813">Transport</keyword>
<name>A0A7C5PC29_9BACT</name>
<sequence>MLTNRGHRHTVSFLKVSNIQAKIENFLLKNISFELEKGQILTILGPSGAGKSLLLETIAGFYAPTSGHIYLDNQNITTLPVEKREIGFMFQDFALFPHWTVKENILSPIKFSKKYKKTNLDPEEIIKMLHIENLLDRYPSNLSGGEKQRVALARSLITNPKMFLFDEPMSALDARTRENLRDELLHILKRLSLSAIYVTHDHVEAFTLGDLVGIIKDGRLIQVGKKDQIFRKPNSVFVADFIGIENIFPAIIISVKRISSELYSIKAKHQQVILEIYSKEEISVNKEVFLCIRSEDIVFLKELEEKNDKHQNLLRLKVDDIVQTDFYYKIFLNGEISLKAISLQETIRKYKINIGKITSVYISPESIHIIKN</sequence>
<dbReference type="Gene3D" id="3.40.50.300">
    <property type="entry name" value="P-loop containing nucleotide triphosphate hydrolases"/>
    <property type="match status" value="1"/>
</dbReference>
<dbReference type="InterPro" id="IPR003439">
    <property type="entry name" value="ABC_transporter-like_ATP-bd"/>
</dbReference>
<dbReference type="SMART" id="SM00382">
    <property type="entry name" value="AAA"/>
    <property type="match status" value="1"/>
</dbReference>
<dbReference type="FunFam" id="3.40.50.300:FF:000425">
    <property type="entry name" value="Probable ABC transporter, ATP-binding subunit"/>
    <property type="match status" value="1"/>
</dbReference>
<evidence type="ECO:0000256" key="2">
    <source>
        <dbReference type="ARBA" id="ARBA00022741"/>
    </source>
</evidence>
<comment type="caution">
    <text evidence="5">The sequence shown here is derived from an EMBL/GenBank/DDBJ whole genome shotgun (WGS) entry which is preliminary data.</text>
</comment>
<dbReference type="InterPro" id="IPR050093">
    <property type="entry name" value="ABC_SmlMolc_Importer"/>
</dbReference>
<gene>
    <name evidence="5" type="ORF">ENL70_06560</name>
</gene>
<accession>A0A7C5PC29</accession>
<dbReference type="GO" id="GO:0016887">
    <property type="term" value="F:ATP hydrolysis activity"/>
    <property type="evidence" value="ECO:0007669"/>
    <property type="project" value="InterPro"/>
</dbReference>
<dbReference type="Pfam" id="PF00005">
    <property type="entry name" value="ABC_tran"/>
    <property type="match status" value="1"/>
</dbReference>
<dbReference type="InterPro" id="IPR003593">
    <property type="entry name" value="AAA+_ATPase"/>
</dbReference>
<evidence type="ECO:0000256" key="3">
    <source>
        <dbReference type="ARBA" id="ARBA00022840"/>
    </source>
</evidence>
<dbReference type="SUPFAM" id="SSF52540">
    <property type="entry name" value="P-loop containing nucleoside triphosphate hydrolases"/>
    <property type="match status" value="1"/>
</dbReference>
<evidence type="ECO:0000313" key="5">
    <source>
        <dbReference type="EMBL" id="HHI66189.1"/>
    </source>
</evidence>
<keyword evidence="2" id="KW-0547">Nucleotide-binding</keyword>
<dbReference type="AlphaFoldDB" id="A0A7C5PC29"/>
<protein>
    <submittedName>
        <fullName evidence="5">ABC transporter ATP-binding protein</fullName>
    </submittedName>
</protein>
<dbReference type="PANTHER" id="PTHR42781">
    <property type="entry name" value="SPERMIDINE/PUTRESCINE IMPORT ATP-BINDING PROTEIN POTA"/>
    <property type="match status" value="1"/>
</dbReference>
<dbReference type="SUPFAM" id="SSF50331">
    <property type="entry name" value="MOP-like"/>
    <property type="match status" value="1"/>
</dbReference>